<dbReference type="GO" id="GO:0016787">
    <property type="term" value="F:hydrolase activity"/>
    <property type="evidence" value="ECO:0007669"/>
    <property type="project" value="UniProtKB-KW"/>
</dbReference>
<dbReference type="EMBL" id="JAPWTK010000035">
    <property type="protein sequence ID" value="KAJ8955824.1"/>
    <property type="molecule type" value="Genomic_DNA"/>
</dbReference>
<keyword evidence="2" id="KW-0378">Hydrolase</keyword>
<proteinExistence type="predicted"/>
<feature type="region of interest" description="Disordered" evidence="6">
    <location>
        <begin position="55"/>
        <end position="74"/>
    </location>
</feature>
<feature type="compositionally biased region" description="Polar residues" evidence="6">
    <location>
        <begin position="55"/>
        <end position="70"/>
    </location>
</feature>
<evidence type="ECO:0000256" key="3">
    <source>
        <dbReference type="ARBA" id="ARBA00022833"/>
    </source>
</evidence>
<evidence type="ECO:0000256" key="5">
    <source>
        <dbReference type="ARBA" id="ARBA00023180"/>
    </source>
</evidence>
<evidence type="ECO:0000256" key="6">
    <source>
        <dbReference type="SAM" id="MobiDB-lite"/>
    </source>
</evidence>
<dbReference type="InterPro" id="IPR041645">
    <property type="entry name" value="ADAMTS_CR_2"/>
</dbReference>
<dbReference type="GO" id="GO:0046872">
    <property type="term" value="F:metal ion binding"/>
    <property type="evidence" value="ECO:0007669"/>
    <property type="project" value="UniProtKB-KW"/>
</dbReference>
<keyword evidence="4" id="KW-1015">Disulfide bond</keyword>
<dbReference type="Gene3D" id="3.40.1620.60">
    <property type="match status" value="1"/>
</dbReference>
<dbReference type="Proteomes" id="UP001162162">
    <property type="component" value="Unassembled WGS sequence"/>
</dbReference>
<protein>
    <recommendedName>
        <fullName evidence="7">ADAMTS cysteine-rich domain-containing protein</fullName>
    </recommendedName>
</protein>
<reference evidence="8" key="1">
    <citation type="journal article" date="2023" name="Insect Mol. Biol.">
        <title>Genome sequencing provides insights into the evolution of gene families encoding plant cell wall-degrading enzymes in longhorned beetles.</title>
        <authorList>
            <person name="Shin N.R."/>
            <person name="Okamura Y."/>
            <person name="Kirsch R."/>
            <person name="Pauchet Y."/>
        </authorList>
    </citation>
    <scope>NUCLEOTIDE SEQUENCE</scope>
    <source>
        <strain evidence="8">AMC_N1</strain>
    </source>
</reference>
<comment type="caution">
    <text evidence="8">The sequence shown here is derived from an EMBL/GenBank/DDBJ whole genome shotgun (WGS) entry which is preliminary data.</text>
</comment>
<feature type="compositionally biased region" description="Low complexity" evidence="6">
    <location>
        <begin position="102"/>
        <end position="115"/>
    </location>
</feature>
<evidence type="ECO:0000256" key="1">
    <source>
        <dbReference type="ARBA" id="ARBA00022723"/>
    </source>
</evidence>
<accession>A0AAV8YYJ5</accession>
<dbReference type="AlphaFoldDB" id="A0AAV8YYJ5"/>
<keyword evidence="5" id="KW-0325">Glycoprotein</keyword>
<keyword evidence="3" id="KW-0862">Zinc</keyword>
<evidence type="ECO:0000313" key="9">
    <source>
        <dbReference type="Proteomes" id="UP001162162"/>
    </source>
</evidence>
<organism evidence="8 9">
    <name type="scientific">Aromia moschata</name>
    <dbReference type="NCBI Taxonomy" id="1265417"/>
    <lineage>
        <taxon>Eukaryota</taxon>
        <taxon>Metazoa</taxon>
        <taxon>Ecdysozoa</taxon>
        <taxon>Arthropoda</taxon>
        <taxon>Hexapoda</taxon>
        <taxon>Insecta</taxon>
        <taxon>Pterygota</taxon>
        <taxon>Neoptera</taxon>
        <taxon>Endopterygota</taxon>
        <taxon>Coleoptera</taxon>
        <taxon>Polyphaga</taxon>
        <taxon>Cucujiformia</taxon>
        <taxon>Chrysomeloidea</taxon>
        <taxon>Cerambycidae</taxon>
        <taxon>Cerambycinae</taxon>
        <taxon>Callichromatini</taxon>
        <taxon>Aromia</taxon>
    </lineage>
</organism>
<keyword evidence="1" id="KW-0479">Metal-binding</keyword>
<name>A0AAV8YYJ5_9CUCU</name>
<keyword evidence="9" id="KW-1185">Reference proteome</keyword>
<gene>
    <name evidence="8" type="ORF">NQ318_005367</name>
</gene>
<sequence>MQKDDRVCAQLFCFDSGSGYCVAYRPAAEGSPCGDGQYCVNGRCVAEHENIIPDYTQNSPSYVRGSSNQGRPLFHDDEDEVAKQNPVQPYNYNADPEPPSYDNPQYYQYQSNPYDAQNNPSPYPYYSQDFSASVEVTSLAPASSPKYTFKPLNFFTISTTRSPYDFKNFGKTAPSPPGSDSVPSNPRTPPTPTSRSGGRRPKALTILGILGRPPKIRSLTLKPIDEEFFFRLAKKE</sequence>
<evidence type="ECO:0000256" key="4">
    <source>
        <dbReference type="ARBA" id="ARBA00023157"/>
    </source>
</evidence>
<dbReference type="Pfam" id="PF17771">
    <property type="entry name" value="ADAMTS_CR_2"/>
    <property type="match status" value="1"/>
</dbReference>
<evidence type="ECO:0000259" key="7">
    <source>
        <dbReference type="Pfam" id="PF17771"/>
    </source>
</evidence>
<evidence type="ECO:0000256" key="2">
    <source>
        <dbReference type="ARBA" id="ARBA00022801"/>
    </source>
</evidence>
<feature type="region of interest" description="Disordered" evidence="6">
    <location>
        <begin position="87"/>
        <end position="124"/>
    </location>
</feature>
<feature type="region of interest" description="Disordered" evidence="6">
    <location>
        <begin position="166"/>
        <end position="203"/>
    </location>
</feature>
<evidence type="ECO:0000313" key="8">
    <source>
        <dbReference type="EMBL" id="KAJ8955824.1"/>
    </source>
</evidence>
<feature type="domain" description="ADAMTS cysteine-rich" evidence="7">
    <location>
        <begin position="4"/>
        <end position="45"/>
    </location>
</feature>